<proteinExistence type="predicted"/>
<evidence type="ECO:0000256" key="1">
    <source>
        <dbReference type="SAM" id="MobiDB-lite"/>
    </source>
</evidence>
<organism evidence="2 3">
    <name type="scientific">Jaapia argillacea MUCL 33604</name>
    <dbReference type="NCBI Taxonomy" id="933084"/>
    <lineage>
        <taxon>Eukaryota</taxon>
        <taxon>Fungi</taxon>
        <taxon>Dikarya</taxon>
        <taxon>Basidiomycota</taxon>
        <taxon>Agaricomycotina</taxon>
        <taxon>Agaricomycetes</taxon>
        <taxon>Agaricomycetidae</taxon>
        <taxon>Jaapiales</taxon>
        <taxon>Jaapiaceae</taxon>
        <taxon>Jaapia</taxon>
    </lineage>
</organism>
<accession>A0A067P5H4</accession>
<sequence>MSGVAEWRIWKRRSTRKQTPPTDEGPKPSEINNPTPRLDSIRRHPKKYTQDPEPSKSVHGQANIPTQGPRKSRRYLGASSSMFQSTKDTTRPLETFNHELPPERCLHTCLLSSIMAFCEADA</sequence>
<dbReference type="InParanoid" id="A0A067P5H4"/>
<dbReference type="AlphaFoldDB" id="A0A067P5H4"/>
<feature type="region of interest" description="Disordered" evidence="1">
    <location>
        <begin position="1"/>
        <end position="95"/>
    </location>
</feature>
<feature type="compositionally biased region" description="Polar residues" evidence="1">
    <location>
        <begin position="78"/>
        <end position="87"/>
    </location>
</feature>
<name>A0A067P5H4_9AGAM</name>
<reference evidence="3" key="1">
    <citation type="journal article" date="2014" name="Proc. Natl. Acad. Sci. U.S.A.">
        <title>Extensive sampling of basidiomycete genomes demonstrates inadequacy of the white-rot/brown-rot paradigm for wood decay fungi.</title>
        <authorList>
            <person name="Riley R."/>
            <person name="Salamov A.A."/>
            <person name="Brown D.W."/>
            <person name="Nagy L.G."/>
            <person name="Floudas D."/>
            <person name="Held B.W."/>
            <person name="Levasseur A."/>
            <person name="Lombard V."/>
            <person name="Morin E."/>
            <person name="Otillar R."/>
            <person name="Lindquist E.A."/>
            <person name="Sun H."/>
            <person name="LaButti K.M."/>
            <person name="Schmutz J."/>
            <person name="Jabbour D."/>
            <person name="Luo H."/>
            <person name="Baker S.E."/>
            <person name="Pisabarro A.G."/>
            <person name="Walton J.D."/>
            <person name="Blanchette R.A."/>
            <person name="Henrissat B."/>
            <person name="Martin F."/>
            <person name="Cullen D."/>
            <person name="Hibbett D.S."/>
            <person name="Grigoriev I.V."/>
        </authorList>
    </citation>
    <scope>NUCLEOTIDE SEQUENCE [LARGE SCALE GENOMIC DNA]</scope>
    <source>
        <strain evidence="3">MUCL 33604</strain>
    </source>
</reference>
<dbReference type="Proteomes" id="UP000027265">
    <property type="component" value="Unassembled WGS sequence"/>
</dbReference>
<dbReference type="EMBL" id="KL197768">
    <property type="protein sequence ID" value="KDQ50004.1"/>
    <property type="molecule type" value="Genomic_DNA"/>
</dbReference>
<evidence type="ECO:0000313" key="3">
    <source>
        <dbReference type="Proteomes" id="UP000027265"/>
    </source>
</evidence>
<keyword evidence="3" id="KW-1185">Reference proteome</keyword>
<dbReference type="HOGENOM" id="CLU_2027079_0_0_1"/>
<evidence type="ECO:0000313" key="2">
    <source>
        <dbReference type="EMBL" id="KDQ50004.1"/>
    </source>
</evidence>
<gene>
    <name evidence="2" type="ORF">JAAARDRAFT_609438</name>
</gene>
<protein>
    <submittedName>
        <fullName evidence="2">Uncharacterized protein</fullName>
    </submittedName>
</protein>